<evidence type="ECO:0000313" key="3">
    <source>
        <dbReference type="Proteomes" id="UP001303473"/>
    </source>
</evidence>
<feature type="region of interest" description="Disordered" evidence="1">
    <location>
        <begin position="1"/>
        <end position="37"/>
    </location>
</feature>
<feature type="compositionally biased region" description="Polar residues" evidence="1">
    <location>
        <begin position="12"/>
        <end position="25"/>
    </location>
</feature>
<comment type="caution">
    <text evidence="2">The sequence shown here is derived from an EMBL/GenBank/DDBJ whole genome shotgun (WGS) entry which is preliminary data.</text>
</comment>
<feature type="compositionally biased region" description="Basic and acidic residues" evidence="1">
    <location>
        <begin position="297"/>
        <end position="321"/>
    </location>
</feature>
<evidence type="ECO:0000313" key="2">
    <source>
        <dbReference type="EMBL" id="KAK3934582.1"/>
    </source>
</evidence>
<feature type="compositionally biased region" description="Low complexity" evidence="1">
    <location>
        <begin position="201"/>
        <end position="213"/>
    </location>
</feature>
<dbReference type="Proteomes" id="UP001303473">
    <property type="component" value="Unassembled WGS sequence"/>
</dbReference>
<feature type="region of interest" description="Disordered" evidence="1">
    <location>
        <begin position="377"/>
        <end position="409"/>
    </location>
</feature>
<feature type="compositionally biased region" description="Polar residues" evidence="1">
    <location>
        <begin position="229"/>
        <end position="239"/>
    </location>
</feature>
<feature type="compositionally biased region" description="Basic and acidic residues" evidence="1">
    <location>
        <begin position="131"/>
        <end position="150"/>
    </location>
</feature>
<evidence type="ECO:0000256" key="1">
    <source>
        <dbReference type="SAM" id="MobiDB-lite"/>
    </source>
</evidence>
<name>A0AAN6MW46_9PEZI</name>
<dbReference type="EMBL" id="MU853976">
    <property type="protein sequence ID" value="KAK3934582.1"/>
    <property type="molecule type" value="Genomic_DNA"/>
</dbReference>
<dbReference type="AlphaFoldDB" id="A0AAN6MW46"/>
<feature type="compositionally biased region" description="Basic and acidic residues" evidence="1">
    <location>
        <begin position="257"/>
        <end position="274"/>
    </location>
</feature>
<gene>
    <name evidence="2" type="ORF">QBC46DRAFT_347479</name>
</gene>
<feature type="region of interest" description="Disordered" evidence="1">
    <location>
        <begin position="122"/>
        <end position="174"/>
    </location>
</feature>
<keyword evidence="3" id="KW-1185">Reference proteome</keyword>
<accession>A0AAN6MW46</accession>
<feature type="compositionally biased region" description="Low complexity" evidence="1">
    <location>
        <begin position="400"/>
        <end position="409"/>
    </location>
</feature>
<protein>
    <submittedName>
        <fullName evidence="2">Uncharacterized protein</fullName>
    </submittedName>
</protein>
<feature type="region of interest" description="Disordered" evidence="1">
    <location>
        <begin position="195"/>
        <end position="321"/>
    </location>
</feature>
<sequence>MARPLPPYNGLLPTSTCTAGMSPTHSEPLPPYTEFPPTRTYSEPLRVYDMTEVKKDSLWTRAFNSIRRRFTSKDLTAVYQECPCPECKQARRTQTSDESEFPGCKRRKLGIFQRGVQGLKIKVPQNTNIRGRPDDSHLDPDPIYDDHSPESPHPGPHPGIAPSNSSHNSENSERDTVTIWIGPNTYRELNLAAELEDQPQSASDSPSNYSENSSLEEPRRYVPVPVHRQSVSMSVSELSQESERGQGQARWSVSADSRAERQEWEQGRGHGQEREPEETEKDWVGPESPFHQSQHRMTTEDHVRDDDPFHKYDWSRDETDALRDEARLRRQAHYGHDYDEPGAIVHKGIIHPSPVRPGPLNVSRSLEMMEDPFCDFDWSHEDPDAYSQPWEKEREEYRPYRPQYQYGRE</sequence>
<reference evidence="3" key="1">
    <citation type="journal article" date="2023" name="Mol. Phylogenet. Evol.">
        <title>Genome-scale phylogeny and comparative genomics of the fungal order Sordariales.</title>
        <authorList>
            <person name="Hensen N."/>
            <person name="Bonometti L."/>
            <person name="Westerberg I."/>
            <person name="Brannstrom I.O."/>
            <person name="Guillou S."/>
            <person name="Cros-Aarteil S."/>
            <person name="Calhoun S."/>
            <person name="Haridas S."/>
            <person name="Kuo A."/>
            <person name="Mondo S."/>
            <person name="Pangilinan J."/>
            <person name="Riley R."/>
            <person name="LaButti K."/>
            <person name="Andreopoulos B."/>
            <person name="Lipzen A."/>
            <person name="Chen C."/>
            <person name="Yan M."/>
            <person name="Daum C."/>
            <person name="Ng V."/>
            <person name="Clum A."/>
            <person name="Steindorff A."/>
            <person name="Ohm R.A."/>
            <person name="Martin F."/>
            <person name="Silar P."/>
            <person name="Natvig D.O."/>
            <person name="Lalanne C."/>
            <person name="Gautier V."/>
            <person name="Ament-Velasquez S.L."/>
            <person name="Kruys A."/>
            <person name="Hutchinson M.I."/>
            <person name="Powell A.J."/>
            <person name="Barry K."/>
            <person name="Miller A.N."/>
            <person name="Grigoriev I.V."/>
            <person name="Debuchy R."/>
            <person name="Gladieux P."/>
            <person name="Hiltunen Thoren M."/>
            <person name="Johannesson H."/>
        </authorList>
    </citation>
    <scope>NUCLEOTIDE SEQUENCE [LARGE SCALE GENOMIC DNA]</scope>
    <source>
        <strain evidence="3">CBS 340.73</strain>
    </source>
</reference>
<proteinExistence type="predicted"/>
<feature type="compositionally biased region" description="Basic and acidic residues" evidence="1">
    <location>
        <begin position="390"/>
        <end position="399"/>
    </location>
</feature>
<organism evidence="2 3">
    <name type="scientific">Diplogelasinospora grovesii</name>
    <dbReference type="NCBI Taxonomy" id="303347"/>
    <lineage>
        <taxon>Eukaryota</taxon>
        <taxon>Fungi</taxon>
        <taxon>Dikarya</taxon>
        <taxon>Ascomycota</taxon>
        <taxon>Pezizomycotina</taxon>
        <taxon>Sordariomycetes</taxon>
        <taxon>Sordariomycetidae</taxon>
        <taxon>Sordariales</taxon>
        <taxon>Diplogelasinosporaceae</taxon>
        <taxon>Diplogelasinospora</taxon>
    </lineage>
</organism>